<dbReference type="InterPro" id="IPR045851">
    <property type="entry name" value="AMP-bd_C_sf"/>
</dbReference>
<dbReference type="SUPFAM" id="SSF56801">
    <property type="entry name" value="Acetyl-CoA synthetase-like"/>
    <property type="match status" value="1"/>
</dbReference>
<reference evidence="10 11" key="1">
    <citation type="journal article" date="2014" name="Nat. Commun.">
        <title>Physiological and genomic features of highly alkaliphilic hydrogen-utilizing Betaproteobacteria from a continental serpentinizing site.</title>
        <authorList>
            <person name="Suzuki S."/>
            <person name="Kuenen J.G."/>
            <person name="Schipper K."/>
            <person name="van der Velde S."/>
            <person name="Ishii S."/>
            <person name="Wu A."/>
            <person name="Sorokin D.Y."/>
            <person name="Tenney A."/>
            <person name="Meng X.Y."/>
            <person name="Morrill P.L."/>
            <person name="Kamagata Y."/>
            <person name="Muyzer G."/>
            <person name="Nealson K.H."/>
        </authorList>
    </citation>
    <scope>NUCLEOTIDE SEQUENCE [LARGE SCALE GENOMIC DNA]</scope>
    <source>
        <strain evidence="10 11">A1</strain>
    </source>
</reference>
<dbReference type="InterPro" id="IPR050237">
    <property type="entry name" value="ATP-dep_AMP-bd_enzyme"/>
</dbReference>
<dbReference type="Pfam" id="PF13193">
    <property type="entry name" value="AMP-binding_C"/>
    <property type="match status" value="1"/>
</dbReference>
<keyword evidence="11" id="KW-1185">Reference proteome</keyword>
<evidence type="ECO:0000256" key="3">
    <source>
        <dbReference type="ARBA" id="ARBA00022598"/>
    </source>
</evidence>
<protein>
    <recommendedName>
        <fullName evidence="6">Long-chain-fatty-acid--CoA ligase</fullName>
        <ecNumber evidence="5">6.2.1.3</ecNumber>
    </recommendedName>
    <alternativeName>
        <fullName evidence="7">Long-chain acyl-CoA synthetase</fullName>
    </alternativeName>
</protein>
<dbReference type="EMBL" id="AP014568">
    <property type="protein sequence ID" value="BAO81741.1"/>
    <property type="molecule type" value="Genomic_DNA"/>
</dbReference>
<dbReference type="InterPro" id="IPR025110">
    <property type="entry name" value="AMP-bd_C"/>
</dbReference>
<dbReference type="PANTHER" id="PTHR43767:SF8">
    <property type="entry name" value="LONG-CHAIN-FATTY-ACID--COA LIGASE"/>
    <property type="match status" value="1"/>
</dbReference>
<sequence length="596" mass="64982">MQHPFANTPRPWVAVYRAVGITPELPPLSHPNLGAFVHEACTRWARESKVKAAFTCVVPNGMNGSLSFAKVDELSDYFAAYLREVLGLHAGDRVAVQMPNGLAYPVVAFGILKAGCVLVNTNPLYTPAEMVHQYKDAGVKALVLIDMFADKLPSVLSMTTIKHVVLAGVSEFFPIIPKTIIRGVQKVWAQVLPPVTVPHTRIAAALAQGRAALQKAGGRLHAQNYWKAIQPHELALLQYTGGTTGVSKGAMISHGNLLNNVQQMLAMGGTHMEPGKECVLTALPIYHIFAFTANLLGFLAIGGQNILIPSPRPVQNLQRAVENYPITWITGVNTLYNGLLNEEWFVAYPPRKLKASIAGGTSLHNAVAKRWREVTKTPIAEGYGLTETSPVVSFNPLHGEPRLGSIGIPAPGTDIRLVDENGVDVSFGQGGEIYVKGPQVMQGYWHQPAETAAVLRDGWLATGDVAEMDDQGFMHIVDRKKDMILVSGFNVYPNEIEEVIAEMDAVLEVAVVGTPDEKTGEAVRAYVVHNPEHDGELQPEAVIAHCRKFLAAYKVPKSIVIREELPKTVVGKVLRKNLKAEVKAEWQEQLRANLHP</sequence>
<comment type="subcellular location">
    <subcellularLocation>
        <location evidence="1">Membrane</location>
        <topology evidence="1">Peripheral membrane protein</topology>
    </subcellularLocation>
</comment>
<keyword evidence="4" id="KW-0472">Membrane</keyword>
<evidence type="ECO:0000256" key="7">
    <source>
        <dbReference type="ARBA" id="ARBA00042773"/>
    </source>
</evidence>
<dbReference type="EC" id="6.2.1.3" evidence="5"/>
<dbReference type="InterPro" id="IPR042099">
    <property type="entry name" value="ANL_N_sf"/>
</dbReference>
<dbReference type="RefSeq" id="WP_045532346.1">
    <property type="nucleotide sequence ID" value="NZ_AP014568.1"/>
</dbReference>
<comment type="pathway">
    <text evidence="2">Lipid metabolism; fatty acid beta-oxidation.</text>
</comment>
<name>A0A060NI67_9BURK</name>
<evidence type="ECO:0000313" key="11">
    <source>
        <dbReference type="Proteomes" id="UP000067461"/>
    </source>
</evidence>
<dbReference type="CDD" id="cd05936">
    <property type="entry name" value="FC-FACS_FadD_like"/>
    <property type="match status" value="1"/>
</dbReference>
<evidence type="ECO:0000256" key="4">
    <source>
        <dbReference type="ARBA" id="ARBA00023136"/>
    </source>
</evidence>
<evidence type="ECO:0000259" key="9">
    <source>
        <dbReference type="Pfam" id="PF13193"/>
    </source>
</evidence>
<dbReference type="AlphaFoldDB" id="A0A060NI67"/>
<evidence type="ECO:0000259" key="8">
    <source>
        <dbReference type="Pfam" id="PF00501"/>
    </source>
</evidence>
<feature type="domain" description="AMP-binding enzyme C-terminal" evidence="9">
    <location>
        <begin position="495"/>
        <end position="572"/>
    </location>
</feature>
<dbReference type="STRING" id="1458425.SRAA_1887"/>
<dbReference type="GO" id="GO:0004467">
    <property type="term" value="F:long-chain fatty acid-CoA ligase activity"/>
    <property type="evidence" value="ECO:0007669"/>
    <property type="project" value="UniProtKB-EC"/>
</dbReference>
<dbReference type="Gene3D" id="3.30.300.30">
    <property type="match status" value="1"/>
</dbReference>
<dbReference type="PANTHER" id="PTHR43767">
    <property type="entry name" value="LONG-CHAIN-FATTY-ACID--COA LIGASE"/>
    <property type="match status" value="1"/>
</dbReference>
<evidence type="ECO:0000256" key="6">
    <source>
        <dbReference type="ARBA" id="ARBA00039545"/>
    </source>
</evidence>
<feature type="domain" description="AMP-dependent synthetase/ligase" evidence="8">
    <location>
        <begin position="43"/>
        <end position="445"/>
    </location>
</feature>
<dbReference type="Pfam" id="PF00501">
    <property type="entry name" value="AMP-binding"/>
    <property type="match status" value="1"/>
</dbReference>
<dbReference type="InterPro" id="IPR020845">
    <property type="entry name" value="AMP-binding_CS"/>
</dbReference>
<dbReference type="Gene3D" id="3.40.50.12780">
    <property type="entry name" value="N-terminal domain of ligase-like"/>
    <property type="match status" value="1"/>
</dbReference>
<dbReference type="InterPro" id="IPR000873">
    <property type="entry name" value="AMP-dep_synth/lig_dom"/>
</dbReference>
<evidence type="ECO:0000313" key="10">
    <source>
        <dbReference type="EMBL" id="BAO81741.1"/>
    </source>
</evidence>
<evidence type="ECO:0000256" key="1">
    <source>
        <dbReference type="ARBA" id="ARBA00004170"/>
    </source>
</evidence>
<dbReference type="OrthoDB" id="9766486at2"/>
<evidence type="ECO:0000256" key="2">
    <source>
        <dbReference type="ARBA" id="ARBA00005005"/>
    </source>
</evidence>
<proteinExistence type="predicted"/>
<evidence type="ECO:0000256" key="5">
    <source>
        <dbReference type="ARBA" id="ARBA00026121"/>
    </source>
</evidence>
<dbReference type="KEGG" id="cbaa:SRAA_1887"/>
<gene>
    <name evidence="10" type="ORF">SRAA_1887</name>
</gene>
<dbReference type="HOGENOM" id="CLU_000022_59_9_4"/>
<dbReference type="GO" id="GO:0016020">
    <property type="term" value="C:membrane"/>
    <property type="evidence" value="ECO:0007669"/>
    <property type="project" value="UniProtKB-SubCell"/>
</dbReference>
<organism evidence="10 11">
    <name type="scientific">Serpentinimonas raichei</name>
    <dbReference type="NCBI Taxonomy" id="1458425"/>
    <lineage>
        <taxon>Bacteria</taxon>
        <taxon>Pseudomonadati</taxon>
        <taxon>Pseudomonadota</taxon>
        <taxon>Betaproteobacteria</taxon>
        <taxon>Burkholderiales</taxon>
        <taxon>Comamonadaceae</taxon>
        <taxon>Serpentinimonas</taxon>
    </lineage>
</organism>
<dbReference type="PROSITE" id="PS00455">
    <property type="entry name" value="AMP_BINDING"/>
    <property type="match status" value="1"/>
</dbReference>
<accession>A0A060NI67</accession>
<keyword evidence="3 10" id="KW-0436">Ligase</keyword>
<dbReference type="Proteomes" id="UP000067461">
    <property type="component" value="Chromosome"/>
</dbReference>